<dbReference type="AlphaFoldDB" id="G4R9H9"/>
<dbReference type="KEGG" id="phl:KKY_355"/>
<sequence>MSDISDPRASALSYLRAPRLTPDDKRSPRSAFFHALLPFLYFTVNVWLAGIGLVLFFTLWFSAPLALILALLALIAVPCALISWGILVRCIEVEAGLDL</sequence>
<keyword evidence="1" id="KW-0472">Membrane</keyword>
<evidence type="ECO:0000313" key="2">
    <source>
        <dbReference type="EMBL" id="AEQ50399.1"/>
    </source>
</evidence>
<dbReference type="EMBL" id="CP003075">
    <property type="protein sequence ID" value="AEQ50399.1"/>
    <property type="molecule type" value="Genomic_DNA"/>
</dbReference>
<evidence type="ECO:0000313" key="3">
    <source>
        <dbReference type="Proteomes" id="UP000008850"/>
    </source>
</evidence>
<proteinExistence type="predicted"/>
<organism evidence="2 3">
    <name type="scientific">Pelagibacterium halotolerans (strain DSM 22347 / JCM 15775 / CGMCC 1.7692 / B2)</name>
    <dbReference type="NCBI Taxonomy" id="1082931"/>
    <lineage>
        <taxon>Bacteria</taxon>
        <taxon>Pseudomonadati</taxon>
        <taxon>Pseudomonadota</taxon>
        <taxon>Alphaproteobacteria</taxon>
        <taxon>Hyphomicrobiales</taxon>
        <taxon>Devosiaceae</taxon>
        <taxon>Pelagibacterium</taxon>
    </lineage>
</organism>
<reference evidence="2 3" key="1">
    <citation type="journal article" date="2012" name="J. Bacteriol.">
        <title>Complete genome sequence of Pelagibacterium halotolerans B2T.</title>
        <authorList>
            <person name="Huo Y.Y."/>
            <person name="Cheng H."/>
            <person name="Han X.F."/>
            <person name="Jiang X.W."/>
            <person name="Sun C."/>
            <person name="Zhang X.Q."/>
            <person name="Zhu X.F."/>
            <person name="Liu Y.F."/>
            <person name="Li P.F."/>
            <person name="Ni P.X."/>
            <person name="Wu M."/>
        </authorList>
    </citation>
    <scope>NUCLEOTIDE SEQUENCE [LARGE SCALE GENOMIC DNA]</scope>
    <source>
        <strain evidence="3">DSM 22347 / JCM 15775 / CGMCC 1.7692 / B2</strain>
    </source>
</reference>
<dbReference type="RefSeq" id="WP_014129549.1">
    <property type="nucleotide sequence ID" value="NC_016078.1"/>
</dbReference>
<accession>G4R9H9</accession>
<keyword evidence="1" id="KW-0812">Transmembrane</keyword>
<gene>
    <name evidence="2" type="ordered locus">KKY_355</name>
</gene>
<keyword evidence="1" id="KW-1133">Transmembrane helix</keyword>
<protein>
    <submittedName>
        <fullName evidence="2">Uncharacterized protein</fullName>
    </submittedName>
</protein>
<keyword evidence="3" id="KW-1185">Reference proteome</keyword>
<feature type="transmembrane region" description="Helical" evidence="1">
    <location>
        <begin position="65"/>
        <end position="87"/>
    </location>
</feature>
<dbReference type="Proteomes" id="UP000008850">
    <property type="component" value="Chromosome"/>
</dbReference>
<name>G4R9H9_PELHB</name>
<evidence type="ECO:0000256" key="1">
    <source>
        <dbReference type="SAM" id="Phobius"/>
    </source>
</evidence>
<dbReference type="HOGENOM" id="CLU_2317706_0_0_5"/>
<feature type="transmembrane region" description="Helical" evidence="1">
    <location>
        <begin position="35"/>
        <end position="59"/>
    </location>
</feature>